<dbReference type="Proteomes" id="UP000688947">
    <property type="component" value="Unassembled WGS sequence"/>
</dbReference>
<gene>
    <name evidence="3" type="ORF">JG687_00006500</name>
</gene>
<feature type="compositionally biased region" description="Basic and acidic residues" evidence="1">
    <location>
        <begin position="61"/>
        <end position="70"/>
    </location>
</feature>
<feature type="transmembrane region" description="Helical" evidence="2">
    <location>
        <begin position="133"/>
        <end position="153"/>
    </location>
</feature>
<evidence type="ECO:0000256" key="1">
    <source>
        <dbReference type="SAM" id="MobiDB-lite"/>
    </source>
</evidence>
<keyword evidence="2" id="KW-1133">Transmembrane helix</keyword>
<organism evidence="3 4">
    <name type="scientific">Phytophthora cactorum</name>
    <dbReference type="NCBI Taxonomy" id="29920"/>
    <lineage>
        <taxon>Eukaryota</taxon>
        <taxon>Sar</taxon>
        <taxon>Stramenopiles</taxon>
        <taxon>Oomycota</taxon>
        <taxon>Peronosporomycetes</taxon>
        <taxon>Peronosporales</taxon>
        <taxon>Peronosporaceae</taxon>
        <taxon>Phytophthora</taxon>
    </lineage>
</organism>
<sequence length="198" mass="22110">MKNVVARFVNHTSLLDELEKEPFFVVDSQNQTLSGLHIGLKKKLRPQSTIPNELNVTSGESKTRDQKSTDKSVIANPTEELEKALGALFTSECLVIAEYLEAVIPIVYGIYLLIIVHLPAARYHVDFGGKLGMVLLYGLLEWASFGMFVIVLQRKCGLNAVYHLAFVLETQSVVVQTKLIVWMISLASLQVPHFGKLR</sequence>
<evidence type="ECO:0000313" key="4">
    <source>
        <dbReference type="Proteomes" id="UP000688947"/>
    </source>
</evidence>
<keyword evidence="2" id="KW-0472">Membrane</keyword>
<reference evidence="3" key="1">
    <citation type="submission" date="2021-01" db="EMBL/GenBank/DDBJ databases">
        <title>Phytophthora aleatoria, a newly-described species from Pinus radiata is distinct from Phytophthora cactorum isolates based on comparative genomics.</title>
        <authorList>
            <person name="Mcdougal R."/>
            <person name="Panda P."/>
            <person name="Williams N."/>
            <person name="Studholme D.J."/>
        </authorList>
    </citation>
    <scope>NUCLEOTIDE SEQUENCE</scope>
    <source>
        <strain evidence="3">NZFS 3830</strain>
    </source>
</reference>
<name>A0A8T1UKV7_9STRA</name>
<evidence type="ECO:0000313" key="3">
    <source>
        <dbReference type="EMBL" id="KAG6963545.1"/>
    </source>
</evidence>
<feature type="region of interest" description="Disordered" evidence="1">
    <location>
        <begin position="51"/>
        <end position="71"/>
    </location>
</feature>
<accession>A0A8T1UKV7</accession>
<feature type="transmembrane region" description="Helical" evidence="2">
    <location>
        <begin position="102"/>
        <end position="121"/>
    </location>
</feature>
<dbReference type="AlphaFoldDB" id="A0A8T1UKV7"/>
<evidence type="ECO:0000256" key="2">
    <source>
        <dbReference type="SAM" id="Phobius"/>
    </source>
</evidence>
<dbReference type="EMBL" id="JAENGZ010000265">
    <property type="protein sequence ID" value="KAG6963545.1"/>
    <property type="molecule type" value="Genomic_DNA"/>
</dbReference>
<dbReference type="OrthoDB" id="95283at2759"/>
<proteinExistence type="predicted"/>
<comment type="caution">
    <text evidence="3">The sequence shown here is derived from an EMBL/GenBank/DDBJ whole genome shotgun (WGS) entry which is preliminary data.</text>
</comment>
<feature type="compositionally biased region" description="Polar residues" evidence="1">
    <location>
        <begin position="51"/>
        <end position="60"/>
    </location>
</feature>
<protein>
    <submittedName>
        <fullName evidence="3">Uncharacterized protein</fullName>
    </submittedName>
</protein>
<keyword evidence="2" id="KW-0812">Transmembrane</keyword>